<dbReference type="RefSeq" id="WP_319078624.1">
    <property type="nucleotide sequence ID" value="NZ_JAMYEC010000003.1"/>
</dbReference>
<dbReference type="EMBL" id="JAMYEC010000003">
    <property type="protein sequence ID" value="MDX2334630.1"/>
    <property type="molecule type" value="Genomic_DNA"/>
</dbReference>
<proteinExistence type="predicted"/>
<sequence length="81" mass="9095">MMEICGSARTGRLARCLVEMPFAARALRDEARRYRELKRAINCPRTLAMLDQMATDLEDKAEVIEANAARPPSADKGRKTD</sequence>
<comment type="caution">
    <text evidence="1">The sequence shown here is derived from an EMBL/GenBank/DDBJ whole genome shotgun (WGS) entry which is preliminary data.</text>
</comment>
<evidence type="ECO:0000313" key="1">
    <source>
        <dbReference type="EMBL" id="MDX2334630.1"/>
    </source>
</evidence>
<keyword evidence="2" id="KW-1185">Reference proteome</keyword>
<name>A0ABU4KNN0_BREVE</name>
<reference evidence="1 2" key="1">
    <citation type="journal article" date="2023" name="FEMS Microbes">
        <title>Whole genomes of deep-sea sponge-associated bacteria exhibit high novel natural product potential.</title>
        <authorList>
            <person name="Hesketh-Best P.J."/>
            <person name="January G.G."/>
            <person name="Koch M.J."/>
            <person name="Warburton P.J."/>
            <person name="Howell K.L."/>
            <person name="Upton M."/>
        </authorList>
    </citation>
    <scope>NUCLEOTIDE SEQUENCE [LARGE SCALE GENOMIC DNA]</scope>
    <source>
        <strain evidence="1 2">PC206-O</strain>
    </source>
</reference>
<dbReference type="Proteomes" id="UP001272940">
    <property type="component" value="Unassembled WGS sequence"/>
</dbReference>
<gene>
    <name evidence="1" type="ORF">NJD11_06715</name>
</gene>
<protein>
    <submittedName>
        <fullName evidence="1">Uncharacterized protein</fullName>
    </submittedName>
</protein>
<organism evidence="1 2">
    <name type="scientific">Brevundimonas vesicularis</name>
    <name type="common">Pseudomonas vesicularis</name>
    <dbReference type="NCBI Taxonomy" id="41276"/>
    <lineage>
        <taxon>Bacteria</taxon>
        <taxon>Pseudomonadati</taxon>
        <taxon>Pseudomonadota</taxon>
        <taxon>Alphaproteobacteria</taxon>
        <taxon>Caulobacterales</taxon>
        <taxon>Caulobacteraceae</taxon>
        <taxon>Brevundimonas</taxon>
    </lineage>
</organism>
<evidence type="ECO:0000313" key="2">
    <source>
        <dbReference type="Proteomes" id="UP001272940"/>
    </source>
</evidence>
<accession>A0ABU4KNN0</accession>